<dbReference type="Proteomes" id="UP001165302">
    <property type="component" value="Unassembled WGS sequence"/>
</dbReference>
<dbReference type="EMBL" id="JADEYP010000013">
    <property type="protein sequence ID" value="MCA5005157.1"/>
    <property type="molecule type" value="Genomic_DNA"/>
</dbReference>
<keyword evidence="3 4" id="KW-0326">Glycosidase</keyword>
<organism evidence="6 7">
    <name type="scientific">Sphingobacterium bovistauri</name>
    <dbReference type="NCBI Taxonomy" id="2781959"/>
    <lineage>
        <taxon>Bacteria</taxon>
        <taxon>Pseudomonadati</taxon>
        <taxon>Bacteroidota</taxon>
        <taxon>Sphingobacteriia</taxon>
        <taxon>Sphingobacteriales</taxon>
        <taxon>Sphingobacteriaceae</taxon>
        <taxon>Sphingobacterium</taxon>
    </lineage>
</organism>
<dbReference type="SUPFAM" id="SSF51445">
    <property type="entry name" value="(Trans)glycosidases"/>
    <property type="match status" value="1"/>
</dbReference>
<dbReference type="RefSeq" id="WP_225552621.1">
    <property type="nucleotide sequence ID" value="NZ_JADEYP010000013.1"/>
</dbReference>
<proteinExistence type="inferred from homology"/>
<evidence type="ECO:0000313" key="7">
    <source>
        <dbReference type="Proteomes" id="UP001165302"/>
    </source>
</evidence>
<dbReference type="InterPro" id="IPR022790">
    <property type="entry name" value="GH26_dom"/>
</dbReference>
<keyword evidence="2 4" id="KW-0378">Hydrolase</keyword>
<gene>
    <name evidence="6" type="ORF">IPZ78_08330</name>
</gene>
<evidence type="ECO:0000256" key="2">
    <source>
        <dbReference type="ARBA" id="ARBA00022801"/>
    </source>
</evidence>
<sequence>MRLFVLILIVFNQLSIFGCSSSESIDDRQIGTRPLFIQSSIQSGAQDVSFGAQTITLVFDQNIVLANNDAITLNGDKLSNVVAAFKDLKITVPLLKSTSYTLKIANNAIKGPTGLFADAITVSFQTKEGTDQSVKSKLVVSSASPQAEKLYGFLRENFGKKTLTGAMANVSWNTNEAEWIFKHTGKYPALNGFDILHLYASPASWINYSDTKVLENWWNANGVVTLMWHWNVPATNGSSDYKFYTKETSFDISKAVEEGTYENGIIKADLDKAADVLVLLKNKNIPILWRPLHEAAGKWFWWGAKDAVSYRKLWVLMFDYFQSKGLNNLIWVWTSETNDKEWYPGDAYVDIVSCDLYNRVDNNTILTVYNYLRSNYSDKIITLSEFGSISDFTSQWNSGIYWSWLMPWYDYNRTLETNSANFDEPNHQHANINYWKKIMASDNVLTRDQLPNLK</sequence>
<feature type="active site" description="Proton donor" evidence="4">
    <location>
        <position position="294"/>
    </location>
</feature>
<dbReference type="Gene3D" id="3.20.20.80">
    <property type="entry name" value="Glycosidases"/>
    <property type="match status" value="1"/>
</dbReference>
<evidence type="ECO:0000313" key="6">
    <source>
        <dbReference type="EMBL" id="MCA5005157.1"/>
    </source>
</evidence>
<accession>A0ABS7Z6H6</accession>
<name>A0ABS7Z6H6_9SPHI</name>
<dbReference type="InterPro" id="IPR017853">
    <property type="entry name" value="GH"/>
</dbReference>
<feature type="domain" description="GH26" evidence="5">
    <location>
        <begin position="145"/>
        <end position="448"/>
    </location>
</feature>
<dbReference type="PROSITE" id="PS51764">
    <property type="entry name" value="GH26"/>
    <property type="match status" value="1"/>
</dbReference>
<dbReference type="PANTHER" id="PTHR40079:SF4">
    <property type="entry name" value="GH26 DOMAIN-CONTAINING PROTEIN-RELATED"/>
    <property type="match status" value="1"/>
</dbReference>
<evidence type="ECO:0000256" key="1">
    <source>
        <dbReference type="ARBA" id="ARBA00007754"/>
    </source>
</evidence>
<reference evidence="6" key="1">
    <citation type="submission" date="2020-10" db="EMBL/GenBank/DDBJ databases">
        <authorList>
            <person name="Lu T."/>
            <person name="Wang Q."/>
            <person name="Han X."/>
        </authorList>
    </citation>
    <scope>NUCLEOTIDE SEQUENCE</scope>
    <source>
        <strain evidence="6">WQ 366</strain>
    </source>
</reference>
<feature type="active site" description="Nucleophile" evidence="4">
    <location>
        <position position="385"/>
    </location>
</feature>
<dbReference type="PROSITE" id="PS51257">
    <property type="entry name" value="PROKAR_LIPOPROTEIN"/>
    <property type="match status" value="1"/>
</dbReference>
<evidence type="ECO:0000259" key="5">
    <source>
        <dbReference type="PROSITE" id="PS51764"/>
    </source>
</evidence>
<keyword evidence="7" id="KW-1185">Reference proteome</keyword>
<evidence type="ECO:0000256" key="4">
    <source>
        <dbReference type="PROSITE-ProRule" id="PRU01100"/>
    </source>
</evidence>
<protein>
    <submittedName>
        <fullName evidence="6">Beta-mannosidase</fullName>
    </submittedName>
</protein>
<dbReference type="Pfam" id="PF02156">
    <property type="entry name" value="Glyco_hydro_26"/>
    <property type="match status" value="1"/>
</dbReference>
<comment type="similarity">
    <text evidence="1 4">Belongs to the glycosyl hydrolase 26 family.</text>
</comment>
<evidence type="ECO:0000256" key="3">
    <source>
        <dbReference type="ARBA" id="ARBA00023295"/>
    </source>
</evidence>
<dbReference type="InterPro" id="IPR000805">
    <property type="entry name" value="Glyco_hydro_26"/>
</dbReference>
<comment type="caution">
    <text evidence="6">The sequence shown here is derived from an EMBL/GenBank/DDBJ whole genome shotgun (WGS) entry which is preliminary data.</text>
</comment>
<dbReference type="PRINTS" id="PR00739">
    <property type="entry name" value="GLHYDRLASE26"/>
</dbReference>
<dbReference type="PANTHER" id="PTHR40079">
    <property type="entry name" value="MANNAN ENDO-1,4-BETA-MANNOSIDASE E-RELATED"/>
    <property type="match status" value="1"/>
</dbReference>